<dbReference type="GO" id="GO:0008170">
    <property type="term" value="F:N-methyltransferase activity"/>
    <property type="evidence" value="ECO:0007669"/>
    <property type="project" value="UniProtKB-ARBA"/>
</dbReference>
<dbReference type="InterPro" id="IPR001214">
    <property type="entry name" value="SET_dom"/>
</dbReference>
<dbReference type="Pfam" id="PF00856">
    <property type="entry name" value="SET"/>
    <property type="match status" value="1"/>
</dbReference>
<dbReference type="STRING" id="6832.A0A553P5Z6"/>
<dbReference type="SMART" id="SM00317">
    <property type="entry name" value="SET"/>
    <property type="match status" value="1"/>
</dbReference>
<gene>
    <name evidence="4" type="ORF">TCAL_11823</name>
</gene>
<name>A0A553P5Z6_TIGCA</name>
<feature type="domain" description="SET" evidence="3">
    <location>
        <begin position="602"/>
        <end position="737"/>
    </location>
</feature>
<keyword evidence="2" id="KW-0732">Signal</keyword>
<evidence type="ECO:0000313" key="5">
    <source>
        <dbReference type="Proteomes" id="UP000318571"/>
    </source>
</evidence>
<dbReference type="EMBL" id="VCGU01000007">
    <property type="protein sequence ID" value="TRY73109.1"/>
    <property type="molecule type" value="Genomic_DNA"/>
</dbReference>
<proteinExistence type="predicted"/>
<dbReference type="Gene3D" id="2.170.270.10">
    <property type="entry name" value="SET domain"/>
    <property type="match status" value="1"/>
</dbReference>
<dbReference type="Proteomes" id="UP000318571">
    <property type="component" value="Chromosome 3"/>
</dbReference>
<feature type="region of interest" description="Disordered" evidence="1">
    <location>
        <begin position="774"/>
        <end position="798"/>
    </location>
</feature>
<dbReference type="InterPro" id="IPR046341">
    <property type="entry name" value="SET_dom_sf"/>
</dbReference>
<organism evidence="4 5">
    <name type="scientific">Tigriopus californicus</name>
    <name type="common">Marine copepod</name>
    <dbReference type="NCBI Taxonomy" id="6832"/>
    <lineage>
        <taxon>Eukaryota</taxon>
        <taxon>Metazoa</taxon>
        <taxon>Ecdysozoa</taxon>
        <taxon>Arthropoda</taxon>
        <taxon>Crustacea</taxon>
        <taxon>Multicrustacea</taxon>
        <taxon>Hexanauplia</taxon>
        <taxon>Copepoda</taxon>
        <taxon>Harpacticoida</taxon>
        <taxon>Harpacticidae</taxon>
        <taxon>Tigriopus</taxon>
    </lineage>
</organism>
<dbReference type="GO" id="GO:0005694">
    <property type="term" value="C:chromosome"/>
    <property type="evidence" value="ECO:0007669"/>
    <property type="project" value="TreeGrafter"/>
</dbReference>
<dbReference type="PANTHER" id="PTHR46820">
    <property type="entry name" value="HISTONE-LYSINE N-METHYLTRANSFERASE SETD7"/>
    <property type="match status" value="1"/>
</dbReference>
<feature type="chain" id="PRO_5021859709" description="SET domain-containing protein" evidence="2">
    <location>
        <begin position="21"/>
        <end position="798"/>
    </location>
</feature>
<dbReference type="GO" id="GO:0008757">
    <property type="term" value="F:S-adenosylmethionine-dependent methyltransferase activity"/>
    <property type="evidence" value="ECO:0007669"/>
    <property type="project" value="UniProtKB-ARBA"/>
</dbReference>
<dbReference type="PROSITE" id="PS50280">
    <property type="entry name" value="SET"/>
    <property type="match status" value="1"/>
</dbReference>
<dbReference type="GO" id="GO:0008276">
    <property type="term" value="F:protein methyltransferase activity"/>
    <property type="evidence" value="ECO:0007669"/>
    <property type="project" value="UniProtKB-ARBA"/>
</dbReference>
<dbReference type="AlphaFoldDB" id="A0A553P5Z6"/>
<feature type="compositionally biased region" description="Polar residues" evidence="1">
    <location>
        <begin position="779"/>
        <end position="791"/>
    </location>
</feature>
<evidence type="ECO:0000256" key="1">
    <source>
        <dbReference type="SAM" id="MobiDB-lite"/>
    </source>
</evidence>
<dbReference type="GO" id="GO:0003682">
    <property type="term" value="F:chromatin binding"/>
    <property type="evidence" value="ECO:0007669"/>
    <property type="project" value="TreeGrafter"/>
</dbReference>
<comment type="caution">
    <text evidence="4">The sequence shown here is derived from an EMBL/GenBank/DDBJ whole genome shotgun (WGS) entry which is preliminary data.</text>
</comment>
<dbReference type="GO" id="GO:0070828">
    <property type="term" value="P:heterochromatin organization"/>
    <property type="evidence" value="ECO:0007669"/>
    <property type="project" value="TreeGrafter"/>
</dbReference>
<evidence type="ECO:0000256" key="2">
    <source>
        <dbReference type="SAM" id="SignalP"/>
    </source>
</evidence>
<dbReference type="PANTHER" id="PTHR46820:SF1">
    <property type="entry name" value="HISTONE-LYSINE N-METHYLTRANSFERASE SETD7"/>
    <property type="match status" value="1"/>
</dbReference>
<sequence>MRWHLTLILTVVISVALVESGEKDFVGKLHSIAQRDESTDDPDPEFNIKQNAMIWLDRIEREGFQDSCSVSYKKIEARNLSAVIVSPIDCRHPEARRDYEFKGPVDFDGYPHGYGSMLFGRTPKKKPEQCLRTKQLFGEDVQEIRGNFVYGYPDGKLSITLANQVETEIFFSQGIPHGPYKISIDFGKPTHVFTVGAVYNGLQNDPCWIVTETEIRYGNCSQPFVFESTSSLTVVFPRSLQQDFVPVSGQVKENTLSPAFDATLLNLRGYGNCSRILASGIYPHEFVYDLTTKERMFRSLEWHGICPDEEIHGRDKAAQGFRSYLSRLTHQFILGQPFDEATFKSKKGRKLITNLEQIEHNRYEAVLNLEKPHIIEFRYFGPRDAEDNFHGYGEIQIIAKNTCYRGVCEISKFTRLFGHFGRGKLQGPFSIIHRSQWQSTMGLAKDGIIHGLVATFGLVPVWPYVFSKQKAKESARLYMHSGIGMLAWFDNGREKTDFILRGTVADPKSPGFLYGSTTKGTWNITGDHTAWLYPYYVSALVGKFDNNMMVSAQYAHLKSFRCDYHMPRFTFTEPSGSSFFFDPPTNETVTSQPLLADPYDAELVEVRESKVPGAGEGVYALKDIQPQQLFAMYAGIQVDDEQTKILHENYCNANLNGSYPCDKYSIATYMGANIYLPTPWHQRDHNCATSAAKINNDFEPNVTSRFVDIEHPRFGLIMGTECTKPIKAGEEILIDYGYKHKNKDLEESIKIKGNHQWYFIQKKAHLERLEKLKKHDQAIPSSTENPTLDQAKQSRQEL</sequence>
<accession>A0A553P5Z6</accession>
<reference evidence="4 5" key="1">
    <citation type="journal article" date="2018" name="Nat. Ecol. Evol.">
        <title>Genomic signatures of mitonuclear coevolution across populations of Tigriopus californicus.</title>
        <authorList>
            <person name="Barreto F.S."/>
            <person name="Watson E.T."/>
            <person name="Lima T.G."/>
            <person name="Willett C.S."/>
            <person name="Edmands S."/>
            <person name="Li W."/>
            <person name="Burton R.S."/>
        </authorList>
    </citation>
    <scope>NUCLEOTIDE SEQUENCE [LARGE SCALE GENOMIC DNA]</scope>
    <source>
        <strain evidence="4 5">San Diego</strain>
    </source>
</reference>
<dbReference type="SUPFAM" id="SSF82199">
    <property type="entry name" value="SET domain"/>
    <property type="match status" value="1"/>
</dbReference>
<keyword evidence="5" id="KW-1185">Reference proteome</keyword>
<dbReference type="GO" id="GO:0005634">
    <property type="term" value="C:nucleus"/>
    <property type="evidence" value="ECO:0007669"/>
    <property type="project" value="TreeGrafter"/>
</dbReference>
<evidence type="ECO:0000259" key="3">
    <source>
        <dbReference type="PROSITE" id="PS50280"/>
    </source>
</evidence>
<evidence type="ECO:0000313" key="4">
    <source>
        <dbReference type="EMBL" id="TRY73109.1"/>
    </source>
</evidence>
<feature type="signal peptide" evidence="2">
    <location>
        <begin position="1"/>
        <end position="20"/>
    </location>
</feature>
<protein>
    <recommendedName>
        <fullName evidence="3">SET domain-containing protein</fullName>
    </recommendedName>
</protein>